<evidence type="ECO:0000256" key="4">
    <source>
        <dbReference type="ARBA" id="ARBA00023002"/>
    </source>
</evidence>
<comment type="subcellular location">
    <subcellularLocation>
        <location evidence="7">Cytoplasm</location>
    </subcellularLocation>
</comment>
<feature type="binding site" evidence="6">
    <location>
        <position position="127"/>
    </location>
    <ligand>
        <name>Fe cation</name>
        <dbReference type="ChEBI" id="CHEBI:24875"/>
        <label>1</label>
    </ligand>
</feature>
<dbReference type="InterPro" id="IPR001519">
    <property type="entry name" value="Ferritin"/>
</dbReference>
<keyword evidence="4" id="KW-0560">Oxidoreductase</keyword>
<keyword evidence="7" id="KW-0963">Cytoplasm</keyword>
<dbReference type="GO" id="GO:0008199">
    <property type="term" value="F:ferric iron binding"/>
    <property type="evidence" value="ECO:0007669"/>
    <property type="project" value="InterPro"/>
</dbReference>
<comment type="similarity">
    <text evidence="1 7">Belongs to the ferritin family. Prokaryotic subfamily.</text>
</comment>
<keyword evidence="10" id="KW-1185">Reference proteome</keyword>
<evidence type="ECO:0000256" key="6">
    <source>
        <dbReference type="PIRSR" id="PIRSR601519-1"/>
    </source>
</evidence>
<dbReference type="GO" id="GO:0005829">
    <property type="term" value="C:cytosol"/>
    <property type="evidence" value="ECO:0007669"/>
    <property type="project" value="TreeGrafter"/>
</dbReference>
<comment type="catalytic activity">
    <reaction evidence="7">
        <text>4 Fe(2+) + O2 + 6 H2O = 4 iron(III) oxide-hydroxide + 12 H(+)</text>
        <dbReference type="Rhea" id="RHEA:11972"/>
        <dbReference type="ChEBI" id="CHEBI:15377"/>
        <dbReference type="ChEBI" id="CHEBI:15378"/>
        <dbReference type="ChEBI" id="CHEBI:15379"/>
        <dbReference type="ChEBI" id="CHEBI:29033"/>
        <dbReference type="ChEBI" id="CHEBI:78619"/>
        <dbReference type="EC" id="1.16.3.2"/>
    </reaction>
</comment>
<dbReference type="GO" id="GO:0042802">
    <property type="term" value="F:identical protein binding"/>
    <property type="evidence" value="ECO:0007669"/>
    <property type="project" value="UniProtKB-ARBA"/>
</dbReference>
<dbReference type="SUPFAM" id="SSF47240">
    <property type="entry name" value="Ferritin-like"/>
    <property type="match status" value="1"/>
</dbReference>
<evidence type="ECO:0000313" key="9">
    <source>
        <dbReference type="EMBL" id="AGW13532.1"/>
    </source>
</evidence>
<evidence type="ECO:0000256" key="1">
    <source>
        <dbReference type="ARBA" id="ARBA00006950"/>
    </source>
</evidence>
<dbReference type="EC" id="1.16.3.2" evidence="7"/>
<proteinExistence type="inferred from homology"/>
<dbReference type="EMBL" id="CP006585">
    <property type="protein sequence ID" value="AGW13532.1"/>
    <property type="molecule type" value="Genomic_DNA"/>
</dbReference>
<organism evidence="9 10">
    <name type="scientific">Megalodesulfovibrio gigas (strain ATCC 19364 / DSM 1382 / NCIMB 9332 / VKM B-1759)</name>
    <name type="common">Desulfovibrio gigas</name>
    <dbReference type="NCBI Taxonomy" id="1121448"/>
    <lineage>
        <taxon>Bacteria</taxon>
        <taxon>Pseudomonadati</taxon>
        <taxon>Thermodesulfobacteriota</taxon>
        <taxon>Desulfovibrionia</taxon>
        <taxon>Desulfovibrionales</taxon>
        <taxon>Desulfovibrionaceae</taxon>
        <taxon>Megalodesulfovibrio</taxon>
    </lineage>
</organism>
<evidence type="ECO:0000259" key="8">
    <source>
        <dbReference type="PROSITE" id="PS50905"/>
    </source>
</evidence>
<feature type="binding site" evidence="6">
    <location>
        <position position="17"/>
    </location>
    <ligand>
        <name>Fe cation</name>
        <dbReference type="ChEBI" id="CHEBI:24875"/>
        <label>1</label>
    </ligand>
</feature>
<dbReference type="PANTHER" id="PTHR11431:SF127">
    <property type="entry name" value="BACTERIAL NON-HEME FERRITIN"/>
    <property type="match status" value="1"/>
</dbReference>
<dbReference type="Proteomes" id="UP000016587">
    <property type="component" value="Chromosome"/>
</dbReference>
<dbReference type="RefSeq" id="WP_021760392.1">
    <property type="nucleotide sequence ID" value="NC_022444.1"/>
</dbReference>
<dbReference type="InterPro" id="IPR041719">
    <property type="entry name" value="Ferritin_prok"/>
</dbReference>
<dbReference type="HOGENOM" id="CLU_065681_1_2_7"/>
<keyword evidence="5 6" id="KW-0408">Iron</keyword>
<comment type="function">
    <text evidence="7">Iron-storage protein.</text>
</comment>
<gene>
    <name evidence="9" type="ORF">DGI_1715</name>
</gene>
<keyword evidence="3 6" id="KW-0479">Metal-binding</keyword>
<dbReference type="OrthoDB" id="9801481at2"/>
<dbReference type="STRING" id="1121448.DGI_1715"/>
<dbReference type="InterPro" id="IPR009078">
    <property type="entry name" value="Ferritin-like_SF"/>
</dbReference>
<protein>
    <recommendedName>
        <fullName evidence="7">Ferritin</fullName>
        <ecNumber evidence="7">1.16.3.2</ecNumber>
    </recommendedName>
</protein>
<dbReference type="InterPro" id="IPR012347">
    <property type="entry name" value="Ferritin-like"/>
</dbReference>
<dbReference type="AlphaFoldDB" id="T2GC97"/>
<dbReference type="PANTHER" id="PTHR11431">
    <property type="entry name" value="FERRITIN"/>
    <property type="match status" value="1"/>
</dbReference>
<sequence length="169" mass="19336">MLSPKMNDTLNEQVKWELYSSYLYLGMAAWCSQKGLPGFASWMRMQAQEELFHALKFYDYILERGGATTLFAIDAPTQEWETPLAVFEYALNHEYSVTKRINDLMDVAHAERDHACAIFLQWFVTEQVEEEDSFNDILAKLRLIGGQGEGLFMMDKELATRPAPTPPAA</sequence>
<feature type="domain" description="Ferritin-like diiron" evidence="8">
    <location>
        <begin position="1"/>
        <end position="145"/>
    </location>
</feature>
<evidence type="ECO:0000256" key="2">
    <source>
        <dbReference type="ARBA" id="ARBA00022434"/>
    </source>
</evidence>
<dbReference type="GO" id="GO:0006826">
    <property type="term" value="P:iron ion transport"/>
    <property type="evidence" value="ECO:0007669"/>
    <property type="project" value="InterPro"/>
</dbReference>
<dbReference type="InterPro" id="IPR009040">
    <property type="entry name" value="Ferritin-like_diiron"/>
</dbReference>
<dbReference type="FunFam" id="1.20.1260.10:FF:000001">
    <property type="entry name" value="Non-heme ferritin"/>
    <property type="match status" value="1"/>
</dbReference>
<name>T2GC97_MEGG1</name>
<dbReference type="GO" id="GO:0006879">
    <property type="term" value="P:intracellular iron ion homeostasis"/>
    <property type="evidence" value="ECO:0007669"/>
    <property type="project" value="UniProtKB-KW"/>
</dbReference>
<feature type="binding site" evidence="6">
    <location>
        <position position="53"/>
    </location>
    <ligand>
        <name>Fe cation</name>
        <dbReference type="ChEBI" id="CHEBI:24875"/>
        <label>1</label>
    </ligand>
</feature>
<keyword evidence="2 7" id="KW-0409">Iron storage</keyword>
<dbReference type="CDD" id="cd01055">
    <property type="entry name" value="Nonheme_Ferritin"/>
    <property type="match status" value="1"/>
</dbReference>
<dbReference type="KEGG" id="dgg:DGI_1715"/>
<dbReference type="PROSITE" id="PS50905">
    <property type="entry name" value="FERRITIN_LIKE"/>
    <property type="match status" value="1"/>
</dbReference>
<dbReference type="Pfam" id="PF00210">
    <property type="entry name" value="Ferritin"/>
    <property type="match status" value="1"/>
</dbReference>
<evidence type="ECO:0000313" key="10">
    <source>
        <dbReference type="Proteomes" id="UP000016587"/>
    </source>
</evidence>
<reference evidence="9 10" key="1">
    <citation type="journal article" date="2013" name="J. Bacteriol.">
        <title>Roles of HynAB and Ech, the only two hydrogenases found in the model sulfate reducer Desulfovibrio gigas.</title>
        <authorList>
            <person name="Morais-Silva F.O."/>
            <person name="Santos C.I."/>
            <person name="Rodrigues R."/>
            <person name="Pereira I.A."/>
            <person name="Rodrigues-Pousada C."/>
        </authorList>
    </citation>
    <scope>NUCLEOTIDE SEQUENCE [LARGE SCALE GENOMIC DNA]</scope>
    <source>
        <strain evidence="10">ATCC 19364 / DSM 1382 / NCIMB 9332 / VKM B-1759</strain>
    </source>
</reference>
<dbReference type="InterPro" id="IPR008331">
    <property type="entry name" value="Ferritin_DPS_dom"/>
</dbReference>
<evidence type="ECO:0000256" key="5">
    <source>
        <dbReference type="ARBA" id="ARBA00023004"/>
    </source>
</evidence>
<dbReference type="GO" id="GO:0008198">
    <property type="term" value="F:ferrous iron binding"/>
    <property type="evidence" value="ECO:0007669"/>
    <property type="project" value="TreeGrafter"/>
</dbReference>
<evidence type="ECO:0000256" key="7">
    <source>
        <dbReference type="RuleBase" id="RU361145"/>
    </source>
</evidence>
<evidence type="ECO:0000256" key="3">
    <source>
        <dbReference type="ARBA" id="ARBA00022723"/>
    </source>
</evidence>
<feature type="binding site" evidence="6">
    <location>
        <position position="94"/>
    </location>
    <ligand>
        <name>Fe cation</name>
        <dbReference type="ChEBI" id="CHEBI:24875"/>
        <label>1</label>
    </ligand>
</feature>
<dbReference type="GO" id="GO:0004322">
    <property type="term" value="F:ferroxidase activity"/>
    <property type="evidence" value="ECO:0007669"/>
    <property type="project" value="TreeGrafter"/>
</dbReference>
<reference evidence="10" key="2">
    <citation type="submission" date="2013-07" db="EMBL/GenBank/DDBJ databases">
        <authorList>
            <person name="Morais-Silva F.O."/>
            <person name="Rezende A.M."/>
            <person name="Pimentel C."/>
            <person name="Resende D.M."/>
            <person name="Santos C.I."/>
            <person name="Clemente C."/>
            <person name="de Oliveira L.M."/>
            <person name="da Silva S.M."/>
            <person name="Costa D.A."/>
            <person name="Varela-Raposo A."/>
            <person name="Horacio E.C.A."/>
            <person name="Matos M."/>
            <person name="Flores O."/>
            <person name="Ruiz J.C."/>
            <person name="Rodrigues-Pousada C."/>
        </authorList>
    </citation>
    <scope>NUCLEOTIDE SEQUENCE [LARGE SCALE GENOMIC DNA]</scope>
    <source>
        <strain evidence="10">ATCC 19364 / DSM 1382 / NCIMB 9332 / VKM B-1759</strain>
    </source>
</reference>
<accession>T2GC97</accession>
<dbReference type="eggNOG" id="COG1528">
    <property type="taxonomic scope" value="Bacteria"/>
</dbReference>
<dbReference type="PATRIC" id="fig|1121448.10.peg.1701"/>
<feature type="binding site" evidence="6">
    <location>
        <position position="50"/>
    </location>
    <ligand>
        <name>Fe cation</name>
        <dbReference type="ChEBI" id="CHEBI:24875"/>
        <label>1</label>
    </ligand>
</feature>
<dbReference type="Gene3D" id="1.20.1260.10">
    <property type="match status" value="1"/>
</dbReference>